<dbReference type="Proteomes" id="UP000604661">
    <property type="component" value="Unassembled WGS sequence"/>
</dbReference>
<gene>
    <name evidence="1" type="ORF">H6G95_05875</name>
</gene>
<name>A0ABR8EQN2_NOSLI</name>
<sequence>MRSQLNHGFAEEITVMVGIQVIEQMQDTIRLTFVFNDEASSFPLPMQMVL</sequence>
<accession>A0ABR8EQN2</accession>
<keyword evidence="2" id="KW-1185">Reference proteome</keyword>
<protein>
    <submittedName>
        <fullName evidence="1">Uncharacterized protein</fullName>
    </submittedName>
</protein>
<proteinExistence type="predicted"/>
<dbReference type="RefSeq" id="WP_190891800.1">
    <property type="nucleotide sequence ID" value="NZ_JACJTE010000004.1"/>
</dbReference>
<comment type="caution">
    <text evidence="1">The sequence shown here is derived from an EMBL/GenBank/DDBJ whole genome shotgun (WGS) entry which is preliminary data.</text>
</comment>
<organism evidence="1 2">
    <name type="scientific">Nostoc linckia FACHB-391</name>
    <dbReference type="NCBI Taxonomy" id="2692906"/>
    <lineage>
        <taxon>Bacteria</taxon>
        <taxon>Bacillati</taxon>
        <taxon>Cyanobacteriota</taxon>
        <taxon>Cyanophyceae</taxon>
        <taxon>Nostocales</taxon>
        <taxon>Nostocaceae</taxon>
        <taxon>Nostoc</taxon>
    </lineage>
</organism>
<evidence type="ECO:0000313" key="1">
    <source>
        <dbReference type="EMBL" id="MBD2560157.1"/>
    </source>
</evidence>
<evidence type="ECO:0000313" key="2">
    <source>
        <dbReference type="Proteomes" id="UP000604661"/>
    </source>
</evidence>
<reference evidence="1 2" key="1">
    <citation type="journal article" date="2020" name="ISME J.">
        <title>Comparative genomics reveals insights into cyanobacterial evolution and habitat adaptation.</title>
        <authorList>
            <person name="Chen M.Y."/>
            <person name="Teng W.K."/>
            <person name="Zhao L."/>
            <person name="Hu C.X."/>
            <person name="Zhou Y.K."/>
            <person name="Han B.P."/>
            <person name="Song L.R."/>
            <person name="Shu W.S."/>
        </authorList>
    </citation>
    <scope>NUCLEOTIDE SEQUENCE [LARGE SCALE GENOMIC DNA]</scope>
    <source>
        <strain evidence="1 2">FACHB-391</strain>
    </source>
</reference>
<dbReference type="EMBL" id="JACJTE010000004">
    <property type="protein sequence ID" value="MBD2560157.1"/>
    <property type="molecule type" value="Genomic_DNA"/>
</dbReference>